<keyword evidence="7" id="KW-0238">DNA-binding</keyword>
<evidence type="ECO:0000259" key="10">
    <source>
        <dbReference type="PROSITE" id="PS52039"/>
    </source>
</evidence>
<dbReference type="InterPro" id="IPR006171">
    <property type="entry name" value="TOPRIM_dom"/>
</dbReference>
<dbReference type="HAMAP" id="MF_00952">
    <property type="entry name" value="Topoisom_1_prok"/>
    <property type="match status" value="1"/>
</dbReference>
<keyword evidence="8 11" id="KW-0413">Isomerase</keyword>
<dbReference type="InterPro" id="IPR025589">
    <property type="entry name" value="Toprim_C_rpt"/>
</dbReference>
<feature type="domain" description="Toprim" evidence="9">
    <location>
        <begin position="3"/>
        <end position="113"/>
    </location>
</feature>
<gene>
    <name evidence="11" type="ORF">EZS27_018340</name>
</gene>
<dbReference type="GO" id="GO:0003677">
    <property type="term" value="F:DNA binding"/>
    <property type="evidence" value="ECO:0007669"/>
    <property type="project" value="UniProtKB-KW"/>
</dbReference>
<dbReference type="InterPro" id="IPR013497">
    <property type="entry name" value="Topo_IA_cen"/>
</dbReference>
<comment type="caution">
    <text evidence="11">The sequence shown here is derived from an EMBL/GenBank/DDBJ whole genome shotgun (WGS) entry which is preliminary data.</text>
</comment>
<dbReference type="SMART" id="SM00436">
    <property type="entry name" value="TOP1Bc"/>
    <property type="match status" value="1"/>
</dbReference>
<evidence type="ECO:0000256" key="8">
    <source>
        <dbReference type="ARBA" id="ARBA00023235"/>
    </source>
</evidence>
<proteinExistence type="inferred from homology"/>
<evidence type="ECO:0000256" key="4">
    <source>
        <dbReference type="ARBA" id="ARBA00022723"/>
    </source>
</evidence>
<dbReference type="Gene3D" id="1.10.460.10">
    <property type="entry name" value="Topoisomerase I, domain 2"/>
    <property type="match status" value="1"/>
</dbReference>
<dbReference type="SMART" id="SM00437">
    <property type="entry name" value="TOP1Ac"/>
    <property type="match status" value="1"/>
</dbReference>
<dbReference type="GO" id="GO:0003917">
    <property type="term" value="F:DNA topoisomerase type I (single strand cut, ATP-independent) activity"/>
    <property type="evidence" value="ECO:0007669"/>
    <property type="project" value="UniProtKB-EC"/>
</dbReference>
<dbReference type="PROSITE" id="PS00396">
    <property type="entry name" value="TOPO_IA_1"/>
    <property type="match status" value="1"/>
</dbReference>
<evidence type="ECO:0000256" key="1">
    <source>
        <dbReference type="ARBA" id="ARBA00000213"/>
    </source>
</evidence>
<keyword evidence="4" id="KW-0479">Metal-binding</keyword>
<dbReference type="InterPro" id="IPR013825">
    <property type="entry name" value="Topo_IA_cen_sub2"/>
</dbReference>
<dbReference type="SUPFAM" id="SSF56712">
    <property type="entry name" value="Prokaryotic type I DNA topoisomerase"/>
    <property type="match status" value="1"/>
</dbReference>
<dbReference type="InterPro" id="IPR003602">
    <property type="entry name" value="Topo_IA_DNA-bd_dom"/>
</dbReference>
<dbReference type="InterPro" id="IPR023406">
    <property type="entry name" value="Topo_IA_AS"/>
</dbReference>
<comment type="catalytic activity">
    <reaction evidence="1">
        <text>ATP-independent breakage of single-stranded DNA, followed by passage and rejoining.</text>
        <dbReference type="EC" id="5.6.2.1"/>
    </reaction>
</comment>
<reference evidence="11" key="1">
    <citation type="submission" date="2019-03" db="EMBL/GenBank/DDBJ databases">
        <title>Single cell metagenomics reveals metabolic interactions within the superorganism composed of flagellate Streblomastix strix and complex community of Bacteroidetes bacteria on its surface.</title>
        <authorList>
            <person name="Treitli S.C."/>
            <person name="Kolisko M."/>
            <person name="Husnik F."/>
            <person name="Keeling P."/>
            <person name="Hampl V."/>
        </authorList>
    </citation>
    <scope>NUCLEOTIDE SEQUENCE</scope>
    <source>
        <strain evidence="11">STM</strain>
    </source>
</reference>
<accession>A0A5J4RHX3</accession>
<evidence type="ECO:0000259" key="9">
    <source>
        <dbReference type="PROSITE" id="PS50880"/>
    </source>
</evidence>
<dbReference type="Pfam" id="PF13368">
    <property type="entry name" value="Toprim_C_rpt"/>
    <property type="match status" value="3"/>
</dbReference>
<dbReference type="InterPro" id="IPR005733">
    <property type="entry name" value="TopoI_bac-type"/>
</dbReference>
<dbReference type="GO" id="GO:0006265">
    <property type="term" value="P:DNA topological change"/>
    <property type="evidence" value="ECO:0007669"/>
    <property type="project" value="InterPro"/>
</dbReference>
<evidence type="ECO:0000256" key="5">
    <source>
        <dbReference type="ARBA" id="ARBA00022842"/>
    </source>
</evidence>
<dbReference type="PROSITE" id="PS52039">
    <property type="entry name" value="TOPO_IA_2"/>
    <property type="match status" value="1"/>
</dbReference>
<dbReference type="CDD" id="cd00186">
    <property type="entry name" value="TOP1Ac"/>
    <property type="match status" value="1"/>
</dbReference>
<dbReference type="EMBL" id="SNRY01001139">
    <property type="protein sequence ID" value="KAA6333228.1"/>
    <property type="molecule type" value="Genomic_DNA"/>
</dbReference>
<dbReference type="Pfam" id="PF01751">
    <property type="entry name" value="Toprim"/>
    <property type="match status" value="1"/>
</dbReference>
<dbReference type="InterPro" id="IPR028612">
    <property type="entry name" value="Topoisom_1_IA"/>
</dbReference>
<comment type="similarity">
    <text evidence="2">Belongs to the type IA topoisomerase family.</text>
</comment>
<evidence type="ECO:0000256" key="3">
    <source>
        <dbReference type="ARBA" id="ARBA00012891"/>
    </source>
</evidence>
<dbReference type="InterPro" id="IPR023405">
    <property type="entry name" value="Topo_IA_core_domain"/>
</dbReference>
<name>A0A5J4RHX3_9ZZZZ</name>
<dbReference type="Gene3D" id="2.70.20.10">
    <property type="entry name" value="Topoisomerase I, domain 3"/>
    <property type="match status" value="1"/>
</dbReference>
<dbReference type="GO" id="GO:0046872">
    <property type="term" value="F:metal ion binding"/>
    <property type="evidence" value="ECO:0007669"/>
    <property type="project" value="UniProtKB-KW"/>
</dbReference>
<dbReference type="AlphaFoldDB" id="A0A5J4RHX3"/>
<dbReference type="InterPro" id="IPR013824">
    <property type="entry name" value="Topo_IA_cen_sub1"/>
</dbReference>
<feature type="domain" description="Topo IA-type catalytic" evidence="10">
    <location>
        <begin position="129"/>
        <end position="581"/>
    </location>
</feature>
<evidence type="ECO:0000256" key="7">
    <source>
        <dbReference type="ARBA" id="ARBA00023125"/>
    </source>
</evidence>
<dbReference type="PANTHER" id="PTHR42785:SF1">
    <property type="entry name" value="DNA TOPOISOMERASE"/>
    <property type="match status" value="1"/>
</dbReference>
<keyword evidence="5" id="KW-0460">Magnesium</keyword>
<protein>
    <recommendedName>
        <fullName evidence="3">DNA topoisomerase</fullName>
        <ecNumber evidence="3">5.6.2.1</ecNumber>
    </recommendedName>
</protein>
<dbReference type="PANTHER" id="PTHR42785">
    <property type="entry name" value="DNA TOPOISOMERASE, TYPE IA, CORE"/>
    <property type="match status" value="1"/>
</dbReference>
<evidence type="ECO:0000313" key="11">
    <source>
        <dbReference type="EMBL" id="KAA6333228.1"/>
    </source>
</evidence>
<dbReference type="NCBIfam" id="TIGR01051">
    <property type="entry name" value="topA_bact"/>
    <property type="match status" value="1"/>
</dbReference>
<sequence length="784" mass="89380">MQKNLVIVESPTKAKTIEKFLGKDFKVLSSYGHIRDLKKKDFGIDIKNNFAPQYEIPVDKRKLVTELKSEAKKASMVWLASDEDREGEAISWHLYEVLELKPENTKRIVFHEITKQAILKAIEQPRNIDINLVNAQQARRVLDRIVGFELSPILWKKVKPALSAGRVQSVAVRLIVEREREIQAFKTEAFFRVTAIFLVPTDDTDKLVEMKAELARHLKTKQEAEDFLIACQAAQFSIENITVHPLKKSPVAPFTTSTLQQEAARKLGYTVAQTMKIAQMLYESGKITYMRTDSVNLSEYAMASCTKAISNIMGKQYVKTRQYATKIKGAQEAHEAIRPTDMENQSIEESPQERKLYDLIWKRTIASQMADAELEKTTAAIGISDKNTKDKFVATGKVIKFDGFLRVYKESYDDEPEQDNENRLLPPIKEGQVLKHKEIVAVERFTQRPARYTEAGLVRKLEELGIGRPSTYAPTISTIQQREYVEKGDREGEDRMYKVIALRKDKITDTVQTEKVGSEKSKLFPTDTGIVVNDFLTQYFPTILDYNFTADVEKEFDDVAEGEKQWTNLMKDFYQNFHPSVETTLATKSEHKVGERILGTEPGTSKPVSVKIGRFGPVIQIGSADDEEKPRFSQLRKGMSLETITLEEALEAFKLPRGVGEFEDKAVTIGIGPFGPYVKHDSKYVSIPKDVDPLKIPLEDAITLINRKREMEIQKRIKSFAEKPELEILNGRYGPYISYKGENYKIPKTLIPKELELETVMEIIEQQKKKATVSKKRKGKATKK</sequence>
<dbReference type="Gene3D" id="3.40.50.140">
    <property type="match status" value="1"/>
</dbReference>
<dbReference type="InterPro" id="IPR000380">
    <property type="entry name" value="Topo_IA"/>
</dbReference>
<dbReference type="Gene3D" id="1.10.290.10">
    <property type="entry name" value="Topoisomerase I, domain 4"/>
    <property type="match status" value="1"/>
</dbReference>
<dbReference type="Pfam" id="PF01131">
    <property type="entry name" value="Topoisom_bac"/>
    <property type="match status" value="2"/>
</dbReference>
<dbReference type="InterPro" id="IPR034149">
    <property type="entry name" value="TOPRIM_TopoI"/>
</dbReference>
<keyword evidence="6" id="KW-0799">Topoisomerase</keyword>
<dbReference type="PROSITE" id="PS50880">
    <property type="entry name" value="TOPRIM"/>
    <property type="match status" value="1"/>
</dbReference>
<dbReference type="InterPro" id="IPR013826">
    <property type="entry name" value="Topo_IA_cen_sub3"/>
</dbReference>
<dbReference type="InterPro" id="IPR003601">
    <property type="entry name" value="Topo_IA_2"/>
</dbReference>
<dbReference type="CDD" id="cd03363">
    <property type="entry name" value="TOPRIM_TopoIA_TopoI"/>
    <property type="match status" value="1"/>
</dbReference>
<evidence type="ECO:0000256" key="6">
    <source>
        <dbReference type="ARBA" id="ARBA00023029"/>
    </source>
</evidence>
<evidence type="ECO:0000256" key="2">
    <source>
        <dbReference type="ARBA" id="ARBA00009446"/>
    </source>
</evidence>
<dbReference type="EC" id="5.6.2.1" evidence="3"/>
<dbReference type="SMART" id="SM00493">
    <property type="entry name" value="TOPRIM"/>
    <property type="match status" value="1"/>
</dbReference>
<dbReference type="PRINTS" id="PR00417">
    <property type="entry name" value="PRTPISMRASEI"/>
</dbReference>
<organism evidence="11">
    <name type="scientific">termite gut metagenome</name>
    <dbReference type="NCBI Taxonomy" id="433724"/>
    <lineage>
        <taxon>unclassified sequences</taxon>
        <taxon>metagenomes</taxon>
        <taxon>organismal metagenomes</taxon>
    </lineage>
</organism>